<proteinExistence type="predicted"/>
<feature type="non-terminal residue" evidence="1">
    <location>
        <position position="1"/>
    </location>
</feature>
<comment type="caution">
    <text evidence="1">The sequence shown here is derived from an EMBL/GenBank/DDBJ whole genome shotgun (WGS) entry which is preliminary data.</text>
</comment>
<organism evidence="1 2">
    <name type="scientific">Plakobranchus ocellatus</name>
    <dbReference type="NCBI Taxonomy" id="259542"/>
    <lineage>
        <taxon>Eukaryota</taxon>
        <taxon>Metazoa</taxon>
        <taxon>Spiralia</taxon>
        <taxon>Lophotrochozoa</taxon>
        <taxon>Mollusca</taxon>
        <taxon>Gastropoda</taxon>
        <taxon>Heterobranchia</taxon>
        <taxon>Euthyneura</taxon>
        <taxon>Panpulmonata</taxon>
        <taxon>Sacoglossa</taxon>
        <taxon>Placobranchoidea</taxon>
        <taxon>Plakobranchidae</taxon>
        <taxon>Plakobranchus</taxon>
    </lineage>
</organism>
<reference evidence="1 2" key="1">
    <citation type="journal article" date="2021" name="Elife">
        <title>Chloroplast acquisition without the gene transfer in kleptoplastic sea slugs, Plakobranchus ocellatus.</title>
        <authorList>
            <person name="Maeda T."/>
            <person name="Takahashi S."/>
            <person name="Yoshida T."/>
            <person name="Shimamura S."/>
            <person name="Takaki Y."/>
            <person name="Nagai Y."/>
            <person name="Toyoda A."/>
            <person name="Suzuki Y."/>
            <person name="Arimoto A."/>
            <person name="Ishii H."/>
            <person name="Satoh N."/>
            <person name="Nishiyama T."/>
            <person name="Hasebe M."/>
            <person name="Maruyama T."/>
            <person name="Minagawa J."/>
            <person name="Obokata J."/>
            <person name="Shigenobu S."/>
        </authorList>
    </citation>
    <scope>NUCLEOTIDE SEQUENCE [LARGE SCALE GENOMIC DNA]</scope>
</reference>
<dbReference type="EMBL" id="BLXT01001754">
    <property type="protein sequence ID" value="GFN87599.1"/>
    <property type="molecule type" value="Genomic_DNA"/>
</dbReference>
<dbReference type="AlphaFoldDB" id="A0AAV3YXI7"/>
<keyword evidence="2" id="KW-1185">Reference proteome</keyword>
<accession>A0AAV3YXI7</accession>
<protein>
    <submittedName>
        <fullName evidence="1">Uncharacterized protein</fullName>
    </submittedName>
</protein>
<sequence length="81" mass="8552">DTKTVVLKTISQAKGTGGGQPIPKSPYHDHVLRILGQSNVMVTGIVLSGSEHSSDSEVILAPQGHFMTLEDSRALDQIAGQ</sequence>
<dbReference type="Proteomes" id="UP000735302">
    <property type="component" value="Unassembled WGS sequence"/>
</dbReference>
<feature type="non-terminal residue" evidence="1">
    <location>
        <position position="81"/>
    </location>
</feature>
<evidence type="ECO:0000313" key="2">
    <source>
        <dbReference type="Proteomes" id="UP000735302"/>
    </source>
</evidence>
<name>A0AAV3YXI7_9GAST</name>
<evidence type="ECO:0000313" key="1">
    <source>
        <dbReference type="EMBL" id="GFN87599.1"/>
    </source>
</evidence>
<gene>
    <name evidence="1" type="ORF">PoB_001410500</name>
</gene>